<evidence type="ECO:0000256" key="1">
    <source>
        <dbReference type="SAM" id="MobiDB-lite"/>
    </source>
</evidence>
<gene>
    <name evidence="2" type="ORF">SCLCIDRAFT_27366</name>
</gene>
<feature type="region of interest" description="Disordered" evidence="1">
    <location>
        <begin position="458"/>
        <end position="478"/>
    </location>
</feature>
<protein>
    <submittedName>
        <fullName evidence="2">Uncharacterized protein</fullName>
    </submittedName>
</protein>
<dbReference type="EMBL" id="KN822074">
    <property type="protein sequence ID" value="KIM59407.1"/>
    <property type="molecule type" value="Genomic_DNA"/>
</dbReference>
<accession>A0A0C3A3Z3</accession>
<feature type="compositionally biased region" description="Low complexity" evidence="1">
    <location>
        <begin position="116"/>
        <end position="131"/>
    </location>
</feature>
<proteinExistence type="predicted"/>
<reference evidence="3" key="2">
    <citation type="submission" date="2015-01" db="EMBL/GenBank/DDBJ databases">
        <title>Evolutionary Origins and Diversification of the Mycorrhizal Mutualists.</title>
        <authorList>
            <consortium name="DOE Joint Genome Institute"/>
            <consortium name="Mycorrhizal Genomics Consortium"/>
            <person name="Kohler A."/>
            <person name="Kuo A."/>
            <person name="Nagy L.G."/>
            <person name="Floudas D."/>
            <person name="Copeland A."/>
            <person name="Barry K.W."/>
            <person name="Cichocki N."/>
            <person name="Veneault-Fourrey C."/>
            <person name="LaButti K."/>
            <person name="Lindquist E.A."/>
            <person name="Lipzen A."/>
            <person name="Lundell T."/>
            <person name="Morin E."/>
            <person name="Murat C."/>
            <person name="Riley R."/>
            <person name="Ohm R."/>
            <person name="Sun H."/>
            <person name="Tunlid A."/>
            <person name="Henrissat B."/>
            <person name="Grigoriev I.V."/>
            <person name="Hibbett D.S."/>
            <person name="Martin F."/>
        </authorList>
    </citation>
    <scope>NUCLEOTIDE SEQUENCE [LARGE SCALE GENOMIC DNA]</scope>
    <source>
        <strain evidence="3">Foug A</strain>
    </source>
</reference>
<sequence length="478" mass="53303">MDGYVFNFTNVTFNPPGDPPCPMPPAFSLYDYWNPSHQPFPPNSVQLAPQPLISPDFSYGHPALDPTLLSILNHLLVLSSLTSGLTKSSPAIQVMASLCDIAPTSCTTVEWQPDHSSSNAPSAPSVATPSSHLNGPLSDCNGVTSVTTVTSNKSTWATRNPGWPVMQPHQPLSTAEKEHCTAQTASRKISAAQRKDRDMLLNKAVQSLSNEFEAKVQVIAATHNITDEKVRKLLGGYKYYWNPHSMQLANAIIHDKAHEVNEGRAHGEKLSLQQIRDLAKDDPKYQDMTQDEKDELLCTLMEYCTLKNMSVHATNAAASCNVQSTLEYVFKVLDGLALHTGVYVCLFTTCEHVYDSSQPFWYGTDNIMDFWEDVMDLEADEIIRKLEQWACMHGKSVVAKKKLQINFANFEVAIKEKYGIDLLGWPEGVPFQSPILSRMSKTFRLFVHVQHQEQLAEQRNAGEVVGKPRKKRSDVGRK</sequence>
<dbReference type="AlphaFoldDB" id="A0A0C3A3Z3"/>
<evidence type="ECO:0000313" key="2">
    <source>
        <dbReference type="EMBL" id="KIM59407.1"/>
    </source>
</evidence>
<dbReference type="STRING" id="1036808.A0A0C3A3Z3"/>
<dbReference type="HOGENOM" id="CLU_035160_1_0_1"/>
<evidence type="ECO:0000313" key="3">
    <source>
        <dbReference type="Proteomes" id="UP000053989"/>
    </source>
</evidence>
<reference evidence="2 3" key="1">
    <citation type="submission" date="2014-04" db="EMBL/GenBank/DDBJ databases">
        <authorList>
            <consortium name="DOE Joint Genome Institute"/>
            <person name="Kuo A."/>
            <person name="Kohler A."/>
            <person name="Nagy L.G."/>
            <person name="Floudas D."/>
            <person name="Copeland A."/>
            <person name="Barry K.W."/>
            <person name="Cichocki N."/>
            <person name="Veneault-Fourrey C."/>
            <person name="LaButti K."/>
            <person name="Lindquist E.A."/>
            <person name="Lipzen A."/>
            <person name="Lundell T."/>
            <person name="Morin E."/>
            <person name="Murat C."/>
            <person name="Sun H."/>
            <person name="Tunlid A."/>
            <person name="Henrissat B."/>
            <person name="Grigoriev I.V."/>
            <person name="Hibbett D.S."/>
            <person name="Martin F."/>
            <person name="Nordberg H.P."/>
            <person name="Cantor M.N."/>
            <person name="Hua S.X."/>
        </authorList>
    </citation>
    <scope>NUCLEOTIDE SEQUENCE [LARGE SCALE GENOMIC DNA]</scope>
    <source>
        <strain evidence="2 3">Foug A</strain>
    </source>
</reference>
<keyword evidence="3" id="KW-1185">Reference proteome</keyword>
<feature type="region of interest" description="Disordered" evidence="1">
    <location>
        <begin position="110"/>
        <end position="139"/>
    </location>
</feature>
<name>A0A0C3A3Z3_9AGAM</name>
<organism evidence="2 3">
    <name type="scientific">Scleroderma citrinum Foug A</name>
    <dbReference type="NCBI Taxonomy" id="1036808"/>
    <lineage>
        <taxon>Eukaryota</taxon>
        <taxon>Fungi</taxon>
        <taxon>Dikarya</taxon>
        <taxon>Basidiomycota</taxon>
        <taxon>Agaricomycotina</taxon>
        <taxon>Agaricomycetes</taxon>
        <taxon>Agaricomycetidae</taxon>
        <taxon>Boletales</taxon>
        <taxon>Sclerodermatineae</taxon>
        <taxon>Sclerodermataceae</taxon>
        <taxon>Scleroderma</taxon>
    </lineage>
</organism>
<dbReference type="Proteomes" id="UP000053989">
    <property type="component" value="Unassembled WGS sequence"/>
</dbReference>
<dbReference type="OrthoDB" id="2664589at2759"/>
<dbReference type="InParanoid" id="A0A0C3A3Z3"/>